<keyword evidence="4 7" id="KW-1133">Transmembrane helix</keyword>
<dbReference type="Pfam" id="PF00854">
    <property type="entry name" value="PTR2"/>
    <property type="match status" value="2"/>
</dbReference>
<feature type="transmembrane region" description="Helical" evidence="7">
    <location>
        <begin position="505"/>
        <end position="526"/>
    </location>
</feature>
<comment type="subcellular location">
    <subcellularLocation>
        <location evidence="1">Membrane</location>
        <topology evidence="1">Multi-pass membrane protein</topology>
    </subcellularLocation>
</comment>
<feature type="transmembrane region" description="Helical" evidence="7">
    <location>
        <begin position="588"/>
        <end position="607"/>
    </location>
</feature>
<comment type="caution">
    <text evidence="8">The sequence shown here is derived from an EMBL/GenBank/DDBJ whole genome shotgun (WGS) entry which is preliminary data.</text>
</comment>
<accession>A0ABR0D9N1</accession>
<feature type="transmembrane region" description="Helical" evidence="7">
    <location>
        <begin position="193"/>
        <end position="212"/>
    </location>
</feature>
<comment type="similarity">
    <text evidence="2">Belongs to the major facilitator superfamily. Proton-dependent oligopeptide transporter (POT/PTR) (TC 2.A.17) family.</text>
</comment>
<comment type="similarity">
    <text evidence="6">Belongs to the major facilitator superfamily. Phosphate:H(+) symporter (TC 2.A.1.9) family.</text>
</comment>
<evidence type="ECO:0000256" key="6">
    <source>
        <dbReference type="ARBA" id="ARBA00044504"/>
    </source>
</evidence>
<dbReference type="PANTHER" id="PTHR11654">
    <property type="entry name" value="OLIGOPEPTIDE TRANSPORTER-RELATED"/>
    <property type="match status" value="1"/>
</dbReference>
<sequence>MEIEEKGENMFVSDAVDHKGAPANKSTTGGWLSAASILTVELFERLSTMAIAVNLVTYLDGTMHLPSATSSNIVSTWAGISFLLSVFGAILADSFLGRYWTIAIFSNVHVMGTCLLAVLSVLPNLRPPKCNPSLPGDCIVANDLQLGVFYVALYTMGVGMGGIKCSVSGFGTDQFDQKDEKEKTQMGYFFNRFYFFISIGTLLAVTVFIYIQDKVARVWGYGSCTALMFFSVVVFLSGTKRYRYKGCPGSPVLQVMQVVVAAIRKRKIQLLSNNEQLYENQTDESRIKRTRDFRCLDKAAILDNVDNAMTEAENPKPNPWRLCSVTKVEEVKMMIRILPIFATTIMFWTVHAQMITFSVQQAATMNRSIGSFQVPAGSLNAFFIGAILLTLGIYDRVIIPLWRKKKGTHGNINTINNSISVNRSDSLFFSLVSLQTQPKYEIDNFGTSVIFNYIISQTISGLTSLQKMGLGLLISIFSMGVAAIMEARRLKVAKSTSSMVFPLPVSAFILVPQFVLAGAAEGFVYTGQLDFFLTESPKGMKAISTSLFLTTISFGYFVSSALVTIVRKLSGSRHNWLPPNLNNGRLDLFYGVIALICAINLGLYILCAKWFKKKKAQTLN</sequence>
<gene>
    <name evidence="8" type="ORF">RD792_008628</name>
</gene>
<feature type="transmembrane region" description="Helical" evidence="7">
    <location>
        <begin position="379"/>
        <end position="399"/>
    </location>
</feature>
<evidence type="ECO:0000256" key="2">
    <source>
        <dbReference type="ARBA" id="ARBA00005982"/>
    </source>
</evidence>
<name>A0ABR0D9N1_9LAMI</name>
<organism evidence="8 9">
    <name type="scientific">Penstemon davidsonii</name>
    <dbReference type="NCBI Taxonomy" id="160366"/>
    <lineage>
        <taxon>Eukaryota</taxon>
        <taxon>Viridiplantae</taxon>
        <taxon>Streptophyta</taxon>
        <taxon>Embryophyta</taxon>
        <taxon>Tracheophyta</taxon>
        <taxon>Spermatophyta</taxon>
        <taxon>Magnoliopsida</taxon>
        <taxon>eudicotyledons</taxon>
        <taxon>Gunneridae</taxon>
        <taxon>Pentapetalae</taxon>
        <taxon>asterids</taxon>
        <taxon>lamiids</taxon>
        <taxon>Lamiales</taxon>
        <taxon>Plantaginaceae</taxon>
        <taxon>Cheloneae</taxon>
        <taxon>Penstemon</taxon>
    </lineage>
</organism>
<feature type="transmembrane region" description="Helical" evidence="7">
    <location>
        <begin position="547"/>
        <end position="568"/>
    </location>
</feature>
<dbReference type="Gene3D" id="1.20.1250.20">
    <property type="entry name" value="MFS general substrate transporter like domains"/>
    <property type="match status" value="1"/>
</dbReference>
<evidence type="ECO:0000256" key="5">
    <source>
        <dbReference type="ARBA" id="ARBA00023136"/>
    </source>
</evidence>
<evidence type="ECO:0000313" key="9">
    <source>
        <dbReference type="Proteomes" id="UP001291926"/>
    </source>
</evidence>
<dbReference type="Proteomes" id="UP001291926">
    <property type="component" value="Unassembled WGS sequence"/>
</dbReference>
<dbReference type="EMBL" id="JAYDYQ010002533">
    <property type="protein sequence ID" value="KAK4485974.1"/>
    <property type="molecule type" value="Genomic_DNA"/>
</dbReference>
<keyword evidence="5 7" id="KW-0472">Membrane</keyword>
<feature type="transmembrane region" description="Helical" evidence="7">
    <location>
        <begin position="99"/>
        <end position="122"/>
    </location>
</feature>
<evidence type="ECO:0000256" key="1">
    <source>
        <dbReference type="ARBA" id="ARBA00004141"/>
    </source>
</evidence>
<feature type="transmembrane region" description="Helical" evidence="7">
    <location>
        <begin position="337"/>
        <end position="359"/>
    </location>
</feature>
<evidence type="ECO:0000256" key="7">
    <source>
        <dbReference type="SAM" id="Phobius"/>
    </source>
</evidence>
<feature type="transmembrane region" description="Helical" evidence="7">
    <location>
        <begin position="218"/>
        <end position="236"/>
    </location>
</feature>
<evidence type="ECO:0000313" key="8">
    <source>
        <dbReference type="EMBL" id="KAK4485974.1"/>
    </source>
</evidence>
<protein>
    <submittedName>
        <fullName evidence="8">Uncharacterized protein</fullName>
    </submittedName>
</protein>
<feature type="transmembrane region" description="Helical" evidence="7">
    <location>
        <begin position="149"/>
        <end position="172"/>
    </location>
</feature>
<reference evidence="8 9" key="1">
    <citation type="journal article" date="2023" name="bioRxiv">
        <title>Genome report: Whole genome sequence and annotation of Penstemon davidsonii.</title>
        <authorList>
            <person name="Ostevik K.L."/>
            <person name="Alabady M."/>
            <person name="Zhang M."/>
            <person name="Rausher M.D."/>
        </authorList>
    </citation>
    <scope>NUCLEOTIDE SEQUENCE [LARGE SCALE GENOMIC DNA]</scope>
    <source>
        <strain evidence="8">DNT005</strain>
        <tissue evidence="8">Whole leaf</tissue>
    </source>
</reference>
<dbReference type="PROSITE" id="PS01022">
    <property type="entry name" value="PTR2_1"/>
    <property type="match status" value="1"/>
</dbReference>
<dbReference type="InterPro" id="IPR018456">
    <property type="entry name" value="PTR2_symporter_CS"/>
</dbReference>
<evidence type="ECO:0000256" key="4">
    <source>
        <dbReference type="ARBA" id="ARBA00022989"/>
    </source>
</evidence>
<evidence type="ECO:0000256" key="3">
    <source>
        <dbReference type="ARBA" id="ARBA00022692"/>
    </source>
</evidence>
<dbReference type="InterPro" id="IPR036259">
    <property type="entry name" value="MFS_trans_sf"/>
</dbReference>
<feature type="transmembrane region" description="Helical" evidence="7">
    <location>
        <begin position="73"/>
        <end position="92"/>
    </location>
</feature>
<dbReference type="SUPFAM" id="SSF103473">
    <property type="entry name" value="MFS general substrate transporter"/>
    <property type="match status" value="2"/>
</dbReference>
<feature type="transmembrane region" description="Helical" evidence="7">
    <location>
        <begin position="468"/>
        <end position="485"/>
    </location>
</feature>
<keyword evidence="3 7" id="KW-0812">Transmembrane</keyword>
<keyword evidence="9" id="KW-1185">Reference proteome</keyword>
<dbReference type="InterPro" id="IPR000109">
    <property type="entry name" value="POT_fam"/>
</dbReference>
<proteinExistence type="inferred from homology"/>